<dbReference type="GO" id="GO:0005615">
    <property type="term" value="C:extracellular space"/>
    <property type="evidence" value="ECO:0007669"/>
    <property type="project" value="TreeGrafter"/>
</dbReference>
<keyword evidence="4" id="KW-0645">Protease</keyword>
<dbReference type="Proteomes" id="UP000885826">
    <property type="component" value="Unassembled WGS sequence"/>
</dbReference>
<feature type="domain" description="Peptidase M14" evidence="13">
    <location>
        <begin position="95"/>
        <end position="392"/>
    </location>
</feature>
<keyword evidence="3" id="KW-0121">Carboxypeptidase</keyword>
<keyword evidence="6" id="KW-0732">Signal</keyword>
<dbReference type="PANTHER" id="PTHR11705:SF143">
    <property type="entry name" value="SLL0236 PROTEIN"/>
    <property type="match status" value="1"/>
</dbReference>
<dbReference type="EMBL" id="DRIG01000092">
    <property type="protein sequence ID" value="HEC79187.1"/>
    <property type="molecule type" value="Genomic_DNA"/>
</dbReference>
<comment type="similarity">
    <text evidence="2 12">Belongs to the peptidase M14 family.</text>
</comment>
<dbReference type="InterPro" id="IPR000834">
    <property type="entry name" value="Peptidase_M14"/>
</dbReference>
<dbReference type="FunFam" id="3.40.630.10:FF:000084">
    <property type="entry name" value="Carboxypeptidase B2"/>
    <property type="match status" value="1"/>
</dbReference>
<evidence type="ECO:0000256" key="4">
    <source>
        <dbReference type="ARBA" id="ARBA00022670"/>
    </source>
</evidence>
<comment type="caution">
    <text evidence="14">The sequence shown here is derived from an EMBL/GenBank/DDBJ whole genome shotgun (WGS) entry which is preliminary data.</text>
</comment>
<dbReference type="GO" id="GO:0008270">
    <property type="term" value="F:zinc ion binding"/>
    <property type="evidence" value="ECO:0007669"/>
    <property type="project" value="InterPro"/>
</dbReference>
<dbReference type="PANTHER" id="PTHR11705">
    <property type="entry name" value="PROTEASE FAMILY M14 CARBOXYPEPTIDASE A,B"/>
    <property type="match status" value="1"/>
</dbReference>
<evidence type="ECO:0000313" key="15">
    <source>
        <dbReference type="Proteomes" id="UP000885826"/>
    </source>
</evidence>
<evidence type="ECO:0000256" key="3">
    <source>
        <dbReference type="ARBA" id="ARBA00022645"/>
    </source>
</evidence>
<keyword evidence="7" id="KW-0378">Hydrolase</keyword>
<keyword evidence="8" id="KW-0862">Zinc</keyword>
<dbReference type="AlphaFoldDB" id="A0A9C9ENP9"/>
<keyword evidence="5" id="KW-0479">Metal-binding</keyword>
<dbReference type="PROSITE" id="PS52035">
    <property type="entry name" value="PEPTIDASE_M14"/>
    <property type="match status" value="1"/>
</dbReference>
<gene>
    <name evidence="14" type="ORF">ENI34_08625</name>
</gene>
<reference evidence="14" key="1">
    <citation type="journal article" date="2020" name="mSystems">
        <title>Genome- and Community-Level Interaction Insights into Carbon Utilization and Element Cycling Functions of Hydrothermarchaeota in Hydrothermal Sediment.</title>
        <authorList>
            <person name="Zhou Z."/>
            <person name="Liu Y."/>
            <person name="Xu W."/>
            <person name="Pan J."/>
            <person name="Luo Z.H."/>
            <person name="Li M."/>
        </authorList>
    </citation>
    <scope>NUCLEOTIDE SEQUENCE</scope>
    <source>
        <strain evidence="14">HyVt-388</strain>
    </source>
</reference>
<accession>A0A9C9ENP9</accession>
<evidence type="ECO:0000259" key="13">
    <source>
        <dbReference type="PROSITE" id="PS52035"/>
    </source>
</evidence>
<sequence length="505" mass="57146">MKRSVLIIMLLCTLLSARTMWVRIYYDGDLEKEILLNKNYDILTGNARAGYFEYFLDEKLVNELESQGFGIEILHPDIINYLEENYGHLRMNFGYYYTYDEMVQELDQIAANYPNITHKVSLGQSWQNREIWAMKISDNASQNEAEPTVLITGVHHAREPIGTSTCIDFIKWLVNNYGTNDTATTIVTTDEVWIVPCVNPDGYVFNETYEDPWGNGWRKNCRDNNNSGQMEPESDGVDLNRNYGYMWGYDNNGSSPDPTSETYRGPSAFSEPETQAMRVLCDTFAFLYALNYHSYGNYLIVPWGYINDWVPAPDSATYHVMAESMTTYIGVPNNYTWGTAGQTVGYNANGVSDDWMYGEQTEKPKCLAFTAEVGESFWQGATDSSIIVTHCNETRPMNIYLCYKAAILGIQEKDEPVALSNLAVFPNPADAGVNIRFNLAQSTGLKLRLYDATGRLVVDTKEVRYPAGSNSAVLSLEELSSGIYFLGIFKGSEEVLRNKLIVVRR</sequence>
<dbReference type="Gene3D" id="3.40.630.10">
    <property type="entry name" value="Zn peptidases"/>
    <property type="match status" value="1"/>
</dbReference>
<evidence type="ECO:0000256" key="11">
    <source>
        <dbReference type="ARBA" id="ARBA00066554"/>
    </source>
</evidence>
<dbReference type="InterPro" id="IPR057246">
    <property type="entry name" value="CARBOXYPEPT_ZN_1"/>
</dbReference>
<dbReference type="EC" id="3.4.17.18" evidence="11"/>
<evidence type="ECO:0000256" key="9">
    <source>
        <dbReference type="ARBA" id="ARBA00023049"/>
    </source>
</evidence>
<name>A0A9C9ENP9_UNCW3</name>
<comment type="catalytic activity">
    <reaction evidence="10">
        <text>Releases a C-terminal residue, which may be hydrophobic or positively charged.</text>
        <dbReference type="EC" id="3.4.17.18"/>
    </reaction>
</comment>
<keyword evidence="9" id="KW-0482">Metalloprotease</keyword>
<evidence type="ECO:0000256" key="2">
    <source>
        <dbReference type="ARBA" id="ARBA00005988"/>
    </source>
</evidence>
<dbReference type="PROSITE" id="PS00132">
    <property type="entry name" value="CARBOXYPEPT_ZN_1"/>
    <property type="match status" value="1"/>
</dbReference>
<evidence type="ECO:0000256" key="10">
    <source>
        <dbReference type="ARBA" id="ARBA00050859"/>
    </source>
</evidence>
<dbReference type="GO" id="GO:0004181">
    <property type="term" value="F:metallocarboxypeptidase activity"/>
    <property type="evidence" value="ECO:0007669"/>
    <property type="project" value="InterPro"/>
</dbReference>
<protein>
    <recommendedName>
        <fullName evidence="11">carboxypeptidase T</fullName>
        <ecNumber evidence="11">3.4.17.18</ecNumber>
    </recommendedName>
</protein>
<comment type="cofactor">
    <cofactor evidence="1">
        <name>Zn(2+)</name>
        <dbReference type="ChEBI" id="CHEBI:29105"/>
    </cofactor>
</comment>
<evidence type="ECO:0000256" key="1">
    <source>
        <dbReference type="ARBA" id="ARBA00001947"/>
    </source>
</evidence>
<dbReference type="GO" id="GO:0006508">
    <property type="term" value="P:proteolysis"/>
    <property type="evidence" value="ECO:0007669"/>
    <property type="project" value="UniProtKB-KW"/>
</dbReference>
<dbReference type="Pfam" id="PF18962">
    <property type="entry name" value="Por_Secre_tail"/>
    <property type="match status" value="1"/>
</dbReference>
<evidence type="ECO:0000256" key="6">
    <source>
        <dbReference type="ARBA" id="ARBA00022729"/>
    </source>
</evidence>
<dbReference type="SUPFAM" id="SSF53187">
    <property type="entry name" value="Zn-dependent exopeptidases"/>
    <property type="match status" value="1"/>
</dbReference>
<dbReference type="Pfam" id="PF00246">
    <property type="entry name" value="Peptidase_M14"/>
    <property type="match status" value="1"/>
</dbReference>
<feature type="active site" description="Proton donor/acceptor" evidence="12">
    <location>
        <position position="372"/>
    </location>
</feature>
<organism evidence="14 15">
    <name type="scientific">candidate division WOR-3 bacterium</name>
    <dbReference type="NCBI Taxonomy" id="2052148"/>
    <lineage>
        <taxon>Bacteria</taxon>
        <taxon>Bacteria division WOR-3</taxon>
    </lineage>
</organism>
<dbReference type="SMART" id="SM00631">
    <property type="entry name" value="Zn_pept"/>
    <property type="match status" value="1"/>
</dbReference>
<evidence type="ECO:0000256" key="8">
    <source>
        <dbReference type="ARBA" id="ARBA00022833"/>
    </source>
</evidence>
<evidence type="ECO:0000313" key="14">
    <source>
        <dbReference type="EMBL" id="HEC79187.1"/>
    </source>
</evidence>
<proteinExistence type="inferred from homology"/>
<dbReference type="InterPro" id="IPR033810">
    <property type="entry name" value="Carboxypeptidase_T"/>
</dbReference>
<dbReference type="NCBIfam" id="TIGR04183">
    <property type="entry name" value="Por_Secre_tail"/>
    <property type="match status" value="1"/>
</dbReference>
<evidence type="ECO:0000256" key="7">
    <source>
        <dbReference type="ARBA" id="ARBA00022801"/>
    </source>
</evidence>
<dbReference type="InterPro" id="IPR026444">
    <property type="entry name" value="Secre_tail"/>
</dbReference>
<evidence type="ECO:0000256" key="5">
    <source>
        <dbReference type="ARBA" id="ARBA00022723"/>
    </source>
</evidence>
<dbReference type="CDD" id="cd03859">
    <property type="entry name" value="M14_CPT"/>
    <property type="match status" value="1"/>
</dbReference>
<evidence type="ECO:0000256" key="12">
    <source>
        <dbReference type="PROSITE-ProRule" id="PRU01379"/>
    </source>
</evidence>
<dbReference type="PRINTS" id="PR00765">
    <property type="entry name" value="CRBOXYPTASEA"/>
</dbReference>